<keyword evidence="1" id="KW-0808">Transferase</keyword>
<dbReference type="EMBL" id="FNBW01000004">
    <property type="protein sequence ID" value="SDF58565.1"/>
    <property type="molecule type" value="Genomic_DNA"/>
</dbReference>
<reference evidence="1 2" key="1">
    <citation type="submission" date="2016-10" db="EMBL/GenBank/DDBJ databases">
        <authorList>
            <person name="Varghese N."/>
            <person name="Submissions S."/>
        </authorList>
    </citation>
    <scope>NUCLEOTIDE SEQUENCE [LARGE SCALE GENOMIC DNA]</scope>
    <source>
        <strain evidence="1 2">DSM 18839</strain>
    </source>
</reference>
<name>A0A8G2BGP8_9PROT</name>
<dbReference type="Proteomes" id="UP000198615">
    <property type="component" value="Unassembled WGS sequence"/>
</dbReference>
<evidence type="ECO:0000313" key="1">
    <source>
        <dbReference type="EMBL" id="SDF58565.1"/>
    </source>
</evidence>
<dbReference type="InterPro" id="IPR030808">
    <property type="entry name" value="Glycosyl_04372"/>
</dbReference>
<protein>
    <submittedName>
        <fullName evidence="1">Putative glycosyltransferase, TIGR04372 family</fullName>
    </submittedName>
</protein>
<proteinExistence type="predicted"/>
<keyword evidence="2" id="KW-1185">Reference proteome</keyword>
<dbReference type="NCBIfam" id="TIGR04372">
    <property type="entry name" value="glycosyl_04372"/>
    <property type="match status" value="1"/>
</dbReference>
<comment type="caution">
    <text evidence="1">The sequence shown here is derived from an EMBL/GenBank/DDBJ whole genome shotgun (WGS) entry which is preliminary data.</text>
</comment>
<sequence length="412" mass="46578">MQKPSPPPAGSQPERQVTQETLNRLLSLVIPHLTPGEPILVYVLAQWRRFGHLVIEPQMLATLYGDTYRRIVIVTGNLDMPGSNRALTECLDDRFVVVETDFRDVLSLGTTDGGLIDMKHLHWLAMSARTLIVECWRAMSTGTEPFLYTLPDNLRERGEARLSEHGIDPAAPLALFHTRTMAYLPEEVHHGHRTAAIGSYDGSIRRILNAGYQVVRIGEPGLEIWDTAPEGYLSLPDAFPDERWIDLYVCAACRFMTAQNSGPIWVAAAFGNTSLRTNTPFEHLNLPYNEDLSLFKRYRRIGEDRFLTYREILDARLPGTFRDVEFEAMGIELVENTPEEIDAATAEFLDKLNGKWAPDMAKHARFRALGAAYEAAIKQDPRFVDETLDFYGYGHPFGWVARGTLELPEFLV</sequence>
<dbReference type="OrthoDB" id="7373352at2"/>
<evidence type="ECO:0000313" key="2">
    <source>
        <dbReference type="Proteomes" id="UP000198615"/>
    </source>
</evidence>
<dbReference type="AlphaFoldDB" id="A0A8G2BGP8"/>
<accession>A0A8G2BGP8</accession>
<organism evidence="1 2">
    <name type="scientific">Thalassobaculum litoreum DSM 18839</name>
    <dbReference type="NCBI Taxonomy" id="1123362"/>
    <lineage>
        <taxon>Bacteria</taxon>
        <taxon>Pseudomonadati</taxon>
        <taxon>Pseudomonadota</taxon>
        <taxon>Alphaproteobacteria</taxon>
        <taxon>Rhodospirillales</taxon>
        <taxon>Thalassobaculaceae</taxon>
        <taxon>Thalassobaculum</taxon>
    </lineage>
</organism>
<dbReference type="RefSeq" id="WP_093149666.1">
    <property type="nucleotide sequence ID" value="NZ_FNBW01000004.1"/>
</dbReference>
<gene>
    <name evidence="1" type="ORF">SAMN05660686_01765</name>
</gene>
<dbReference type="GO" id="GO:0016740">
    <property type="term" value="F:transferase activity"/>
    <property type="evidence" value="ECO:0007669"/>
    <property type="project" value="UniProtKB-KW"/>
</dbReference>